<dbReference type="OrthoDB" id="9773828at2"/>
<dbReference type="RefSeq" id="WP_096893670.1">
    <property type="nucleotide sequence ID" value="NZ_BAOS01000010.1"/>
</dbReference>
<dbReference type="Proteomes" id="UP000218542">
    <property type="component" value="Unassembled WGS sequence"/>
</dbReference>
<dbReference type="SUPFAM" id="SSF51430">
    <property type="entry name" value="NAD(P)-linked oxidoreductase"/>
    <property type="match status" value="1"/>
</dbReference>
<gene>
    <name evidence="2" type="ORF">SCALIN_C10_0120</name>
</gene>
<feature type="domain" description="NADP-dependent oxidoreductase" evidence="1">
    <location>
        <begin position="73"/>
        <end position="248"/>
    </location>
</feature>
<dbReference type="Pfam" id="PF00248">
    <property type="entry name" value="Aldo_ket_red"/>
    <property type="match status" value="1"/>
</dbReference>
<dbReference type="PANTHER" id="PTHR43312">
    <property type="entry name" value="D-THREO-ALDOSE 1-DEHYDROGENASE"/>
    <property type="match status" value="1"/>
</dbReference>
<comment type="caution">
    <text evidence="2">The sequence shown here is derived from an EMBL/GenBank/DDBJ whole genome shotgun (WGS) entry which is preliminary data.</text>
</comment>
<evidence type="ECO:0000313" key="3">
    <source>
        <dbReference type="Proteomes" id="UP000218542"/>
    </source>
</evidence>
<evidence type="ECO:0000313" key="2">
    <source>
        <dbReference type="EMBL" id="GAX60360.1"/>
    </source>
</evidence>
<proteinExistence type="predicted"/>
<organism evidence="2 3">
    <name type="scientific">Candidatus Scalindua japonica</name>
    <dbReference type="NCBI Taxonomy" id="1284222"/>
    <lineage>
        <taxon>Bacteria</taxon>
        <taxon>Pseudomonadati</taxon>
        <taxon>Planctomycetota</taxon>
        <taxon>Candidatus Brocadiia</taxon>
        <taxon>Candidatus Brocadiales</taxon>
        <taxon>Candidatus Scalinduaceae</taxon>
        <taxon>Candidatus Scalindua</taxon>
    </lineage>
</organism>
<sequence>MEIIISDNRFYNLKKAVKGAITGFVLDKCTNNSIQMQNRAVMQKRRLGKTNLEVPIFSLGGQGVLEYYYWNKRADKILNHALDLGVSYIDTSPNYGKSQQYIGKYISHRRHEFVLASKTRSRDYDNILRSIEKSLNQLRTDVIDIMQIHCLDTESDFHQLFQGNYPGIKALIRLKDEGVINFIGASSDASPQYLAKALREGVLDTVLIPVNPADVHENSYIKDIIPLAREKKTGVMGMQVFASGRLPELAPDITRVQLLHYALSQDVDTVVVGVENIKHLEENVIACSRFRKPSSESIEEIEKQTEKLFHRINRYKSREVFS</sequence>
<dbReference type="InterPro" id="IPR053135">
    <property type="entry name" value="AKR2_Oxidoreductase"/>
</dbReference>
<name>A0A286TWV6_9BACT</name>
<dbReference type="InterPro" id="IPR023210">
    <property type="entry name" value="NADP_OxRdtase_dom"/>
</dbReference>
<dbReference type="CDD" id="cd19100">
    <property type="entry name" value="AKR_unchar"/>
    <property type="match status" value="1"/>
</dbReference>
<keyword evidence="3" id="KW-1185">Reference proteome</keyword>
<evidence type="ECO:0000259" key="1">
    <source>
        <dbReference type="Pfam" id="PF00248"/>
    </source>
</evidence>
<dbReference type="Gene3D" id="3.20.20.100">
    <property type="entry name" value="NADP-dependent oxidoreductase domain"/>
    <property type="match status" value="1"/>
</dbReference>
<accession>A0A286TWV6</accession>
<dbReference type="PANTHER" id="PTHR43312:SF1">
    <property type="entry name" value="NADP-DEPENDENT OXIDOREDUCTASE DOMAIN-CONTAINING PROTEIN"/>
    <property type="match status" value="1"/>
</dbReference>
<dbReference type="AlphaFoldDB" id="A0A286TWV6"/>
<reference evidence="3" key="1">
    <citation type="journal article" date="2017" name="Environ. Microbiol. Rep.">
        <title>Genetic Diversity of Marine Anaerobic Ammonium-Oxidizing Bacteria as Revealed by Genomic and Proteomic Analyses of 'Candidatus Scalindua japonica'.</title>
        <authorList>
            <person name="Oshiki M."/>
            <person name="Mizuto K."/>
            <person name="Kimura Z."/>
            <person name="Kindaichi T."/>
            <person name="Satoh H."/>
            <person name="Okabe S."/>
        </authorList>
    </citation>
    <scope>NUCLEOTIDE SEQUENCE [LARGE SCALE GENOMIC DNA]</scope>
    <source>
        <strain evidence="3">husup-a2</strain>
    </source>
</reference>
<dbReference type="InterPro" id="IPR036812">
    <property type="entry name" value="NAD(P)_OxRdtase_dom_sf"/>
</dbReference>
<protein>
    <submittedName>
        <fullName evidence="2">Oxidoreductase</fullName>
    </submittedName>
</protein>
<dbReference type="EMBL" id="BAOS01000010">
    <property type="protein sequence ID" value="GAX60360.1"/>
    <property type="molecule type" value="Genomic_DNA"/>
</dbReference>